<organism evidence="6 7">
    <name type="scientific">Streptomyces silvisoli</name>
    <dbReference type="NCBI Taxonomy" id="3034235"/>
    <lineage>
        <taxon>Bacteria</taxon>
        <taxon>Bacillati</taxon>
        <taxon>Actinomycetota</taxon>
        <taxon>Actinomycetes</taxon>
        <taxon>Kitasatosporales</taxon>
        <taxon>Streptomycetaceae</taxon>
        <taxon>Streptomyces</taxon>
    </lineage>
</organism>
<evidence type="ECO:0000256" key="3">
    <source>
        <dbReference type="ARBA" id="ARBA00023027"/>
    </source>
</evidence>
<dbReference type="Pfam" id="PF03446">
    <property type="entry name" value="NAD_binding_2"/>
    <property type="match status" value="1"/>
</dbReference>
<dbReference type="InterPro" id="IPR008927">
    <property type="entry name" value="6-PGluconate_DH-like_C_sf"/>
</dbReference>
<name>A0ABT5ZIY5_9ACTN</name>
<dbReference type="SUPFAM" id="SSF48179">
    <property type="entry name" value="6-phosphogluconate dehydrogenase C-terminal domain-like"/>
    <property type="match status" value="1"/>
</dbReference>
<comment type="caution">
    <text evidence="6">The sequence shown here is derived from an EMBL/GenBank/DDBJ whole genome shotgun (WGS) entry which is preliminary data.</text>
</comment>
<dbReference type="InterPro" id="IPR015815">
    <property type="entry name" value="HIBADH-related"/>
</dbReference>
<evidence type="ECO:0000256" key="2">
    <source>
        <dbReference type="ARBA" id="ARBA00023002"/>
    </source>
</evidence>
<keyword evidence="3" id="KW-0520">NAD</keyword>
<dbReference type="PANTHER" id="PTHR43580">
    <property type="entry name" value="OXIDOREDUCTASE GLYR1-RELATED"/>
    <property type="match status" value="1"/>
</dbReference>
<dbReference type="EMBL" id="JARJBC010000005">
    <property type="protein sequence ID" value="MDF3289784.1"/>
    <property type="molecule type" value="Genomic_DNA"/>
</dbReference>
<gene>
    <name evidence="6" type="ORF">P3G67_11150</name>
</gene>
<dbReference type="Gene3D" id="1.10.1040.10">
    <property type="entry name" value="N-(1-d-carboxylethyl)-l-norvaline Dehydrogenase, domain 2"/>
    <property type="match status" value="1"/>
</dbReference>
<evidence type="ECO:0000259" key="4">
    <source>
        <dbReference type="Pfam" id="PF03446"/>
    </source>
</evidence>
<dbReference type="InterPro" id="IPR051265">
    <property type="entry name" value="HIBADH-related_NP60_sf"/>
</dbReference>
<dbReference type="Pfam" id="PF14833">
    <property type="entry name" value="NAD_binding_11"/>
    <property type="match status" value="1"/>
</dbReference>
<feature type="domain" description="3-hydroxyisobutyrate dehydrogenase-like NAD-binding" evidence="5">
    <location>
        <begin position="174"/>
        <end position="289"/>
    </location>
</feature>
<comment type="similarity">
    <text evidence="1">Belongs to the HIBADH-related family.</text>
</comment>
<dbReference type="RefSeq" id="WP_276093294.1">
    <property type="nucleotide sequence ID" value="NZ_JARJBC010000005.1"/>
</dbReference>
<keyword evidence="2" id="KW-0560">Oxidoreductase</keyword>
<sequence length="324" mass="33874">MSDTTAVRPAVGWIGTGRMGLAMARRLADAGVDLAVWNRTAAKAAPLADHGADLAHSVAQLRDRDVVFTMVSTERDLEHLLLGDDGLLADPRQVPGTVVDCSTISPHASAALRTACEERGTAFLAAPVSGNAKVVEAGRLTVVASGVEDTYHETVPLLRHIGRSVTYAGEGEAARLVKIAHNLMLGIVTQAMAETAVLVEKGGVSRHAYLEFLNDSVMGSTFTRYKTPAFTTLDYTPTFTPALLRKDFDLGLAAGRSLDVPLPLTAATAQLVQACVSSGRDAEDFAVLLDLQAAASGLALTPEDAAVDDGLSGGGPAHEVRPAR</sequence>
<evidence type="ECO:0000256" key="1">
    <source>
        <dbReference type="ARBA" id="ARBA00009080"/>
    </source>
</evidence>
<accession>A0ABT5ZIY5</accession>
<dbReference type="Gene3D" id="3.40.50.720">
    <property type="entry name" value="NAD(P)-binding Rossmann-like Domain"/>
    <property type="match status" value="1"/>
</dbReference>
<evidence type="ECO:0000259" key="5">
    <source>
        <dbReference type="Pfam" id="PF14833"/>
    </source>
</evidence>
<dbReference type="PANTHER" id="PTHR43580:SF2">
    <property type="entry name" value="CYTOKINE-LIKE NUCLEAR FACTOR N-PAC"/>
    <property type="match status" value="1"/>
</dbReference>
<keyword evidence="7" id="KW-1185">Reference proteome</keyword>
<dbReference type="SUPFAM" id="SSF51735">
    <property type="entry name" value="NAD(P)-binding Rossmann-fold domains"/>
    <property type="match status" value="1"/>
</dbReference>
<evidence type="ECO:0000313" key="7">
    <source>
        <dbReference type="Proteomes" id="UP001216579"/>
    </source>
</evidence>
<reference evidence="6 7" key="1">
    <citation type="submission" date="2023-03" db="EMBL/GenBank/DDBJ databases">
        <title>Draft genome sequence of Streptomyces sp. RB6PN23 isolated from peat swamp forest in Thailand.</title>
        <authorList>
            <person name="Klaysubun C."/>
            <person name="Duangmal K."/>
        </authorList>
    </citation>
    <scope>NUCLEOTIDE SEQUENCE [LARGE SCALE GENOMIC DNA]</scope>
    <source>
        <strain evidence="6 7">RB6PN23</strain>
    </source>
</reference>
<feature type="domain" description="6-phosphogluconate dehydrogenase NADP-binding" evidence="4">
    <location>
        <begin position="11"/>
        <end position="169"/>
    </location>
</feature>
<dbReference type="InterPro" id="IPR006115">
    <property type="entry name" value="6PGDH_NADP-bd"/>
</dbReference>
<protein>
    <submittedName>
        <fullName evidence="6">NAD(P)-dependent oxidoreductase</fullName>
    </submittedName>
</protein>
<dbReference type="InterPro" id="IPR029154">
    <property type="entry name" value="HIBADH-like_NADP-bd"/>
</dbReference>
<proteinExistence type="inferred from homology"/>
<dbReference type="InterPro" id="IPR036291">
    <property type="entry name" value="NAD(P)-bd_dom_sf"/>
</dbReference>
<dbReference type="InterPro" id="IPR013328">
    <property type="entry name" value="6PGD_dom2"/>
</dbReference>
<dbReference type="PIRSF" id="PIRSF000103">
    <property type="entry name" value="HIBADH"/>
    <property type="match status" value="1"/>
</dbReference>
<dbReference type="Proteomes" id="UP001216579">
    <property type="component" value="Unassembled WGS sequence"/>
</dbReference>
<evidence type="ECO:0000313" key="6">
    <source>
        <dbReference type="EMBL" id="MDF3289784.1"/>
    </source>
</evidence>